<accession>A0A2D2AZK0</accession>
<keyword evidence="1" id="KW-0812">Transmembrane</keyword>
<keyword evidence="3" id="KW-1185">Reference proteome</keyword>
<name>A0A2D2AZK0_9CAUL</name>
<dbReference type="AlphaFoldDB" id="A0A2D2AZK0"/>
<keyword evidence="1" id="KW-1133">Transmembrane helix</keyword>
<evidence type="ECO:0000256" key="1">
    <source>
        <dbReference type="SAM" id="Phobius"/>
    </source>
</evidence>
<dbReference type="Proteomes" id="UP000228945">
    <property type="component" value="Chromosome"/>
</dbReference>
<dbReference type="OrthoDB" id="7187344at2"/>
<reference evidence="2 3" key="1">
    <citation type="submission" date="2017-10" db="EMBL/GenBank/DDBJ databases">
        <title>Genome sequence of Caulobacter mirabilis FWC38.</title>
        <authorList>
            <person name="Fiebig A."/>
            <person name="Crosson S."/>
        </authorList>
    </citation>
    <scope>NUCLEOTIDE SEQUENCE [LARGE SCALE GENOMIC DNA]</scope>
    <source>
        <strain evidence="2 3">FWC 38</strain>
    </source>
</reference>
<protein>
    <submittedName>
        <fullName evidence="2">Uncharacterized protein</fullName>
    </submittedName>
</protein>
<proteinExistence type="predicted"/>
<evidence type="ECO:0000313" key="3">
    <source>
        <dbReference type="Proteomes" id="UP000228945"/>
    </source>
</evidence>
<keyword evidence="1" id="KW-0472">Membrane</keyword>
<evidence type="ECO:0000313" key="2">
    <source>
        <dbReference type="EMBL" id="ATQ43424.1"/>
    </source>
</evidence>
<dbReference type="KEGG" id="cmb:CSW64_13880"/>
<dbReference type="EMBL" id="CP024201">
    <property type="protein sequence ID" value="ATQ43424.1"/>
    <property type="molecule type" value="Genomic_DNA"/>
</dbReference>
<gene>
    <name evidence="2" type="ORF">CSW64_13880</name>
</gene>
<feature type="transmembrane region" description="Helical" evidence="1">
    <location>
        <begin position="12"/>
        <end position="37"/>
    </location>
</feature>
<organism evidence="2 3">
    <name type="scientific">Caulobacter mirabilis</name>
    <dbReference type="NCBI Taxonomy" id="69666"/>
    <lineage>
        <taxon>Bacteria</taxon>
        <taxon>Pseudomonadati</taxon>
        <taxon>Pseudomonadota</taxon>
        <taxon>Alphaproteobacteria</taxon>
        <taxon>Caulobacterales</taxon>
        <taxon>Caulobacteraceae</taxon>
        <taxon>Caulobacter</taxon>
    </lineage>
</organism>
<dbReference type="RefSeq" id="WP_099622675.1">
    <property type="nucleotide sequence ID" value="NZ_CP024201.1"/>
</dbReference>
<sequence length="238" mass="25553">MACSADDDPEGGYATAAAAMIALALSLVVVAVLAAALQELRFSRQAFDRSRAEFALDGAQTLAAQTITRSVARDRYRWTVPSAQGEIEVLAEAEAAKLPVAEATRQRGVLEAFGATQPEILRGRLAAWAAAHGDAADLRGLDPAPAWRNCAASMISSYGAGAELRLVAAQAPEGGRLDLRAAQVWRLRASERRGWVEERIVRFTGDPQNPAAVVERSLYRGGWMGEPCSDLFMDGDRR</sequence>